<dbReference type="SUPFAM" id="SSF56059">
    <property type="entry name" value="Glutathione synthetase ATP-binding domain-like"/>
    <property type="match status" value="1"/>
</dbReference>
<comment type="caution">
    <text evidence="2">The sequence shown here is derived from an EMBL/GenBank/DDBJ whole genome shotgun (WGS) entry which is preliminary data.</text>
</comment>
<protein>
    <recommendedName>
        <fullName evidence="1">Alpha-L-glutamate ligase-related protein ATP-grasp domain-containing protein</fullName>
    </recommendedName>
</protein>
<evidence type="ECO:0000259" key="1">
    <source>
        <dbReference type="Pfam" id="PF14397"/>
    </source>
</evidence>
<dbReference type="Gene3D" id="3.30.470.20">
    <property type="entry name" value="ATP-grasp fold, B domain"/>
    <property type="match status" value="1"/>
</dbReference>
<dbReference type="PANTHER" id="PTHR21621:SF0">
    <property type="entry name" value="BETA-CITRYLGLUTAMATE SYNTHASE B-RELATED"/>
    <property type="match status" value="1"/>
</dbReference>
<organism evidence="2 3">
    <name type="scientific">Oceanipulchritudo coccoides</name>
    <dbReference type="NCBI Taxonomy" id="2706888"/>
    <lineage>
        <taxon>Bacteria</taxon>
        <taxon>Pseudomonadati</taxon>
        <taxon>Verrucomicrobiota</taxon>
        <taxon>Opitutia</taxon>
        <taxon>Puniceicoccales</taxon>
        <taxon>Oceanipulchritudinaceae</taxon>
        <taxon>Oceanipulchritudo</taxon>
    </lineage>
</organism>
<evidence type="ECO:0000313" key="3">
    <source>
        <dbReference type="Proteomes" id="UP000478417"/>
    </source>
</evidence>
<name>A0A6B2M4D8_9BACT</name>
<dbReference type="PANTHER" id="PTHR21621">
    <property type="entry name" value="RIBOSOMAL PROTEIN S6 MODIFICATION PROTEIN"/>
    <property type="match status" value="1"/>
</dbReference>
<accession>A0A6B2M4D8</accession>
<dbReference type="RefSeq" id="WP_163966293.1">
    <property type="nucleotide sequence ID" value="NZ_JAAGNX010000003.1"/>
</dbReference>
<evidence type="ECO:0000313" key="2">
    <source>
        <dbReference type="EMBL" id="NDV63162.1"/>
    </source>
</evidence>
<feature type="domain" description="Alpha-L-glutamate ligase-related protein ATP-grasp" evidence="1">
    <location>
        <begin position="24"/>
        <end position="291"/>
    </location>
</feature>
<dbReference type="GO" id="GO:0005737">
    <property type="term" value="C:cytoplasm"/>
    <property type="evidence" value="ECO:0007669"/>
    <property type="project" value="TreeGrafter"/>
</dbReference>
<dbReference type="GO" id="GO:0009432">
    <property type="term" value="P:SOS response"/>
    <property type="evidence" value="ECO:0007669"/>
    <property type="project" value="TreeGrafter"/>
</dbReference>
<dbReference type="Proteomes" id="UP000478417">
    <property type="component" value="Unassembled WGS sequence"/>
</dbReference>
<dbReference type="InterPro" id="IPR039523">
    <property type="entry name" value="RimK-rel_E_lig_ATP-grasp"/>
</dbReference>
<dbReference type="AlphaFoldDB" id="A0A6B2M4D8"/>
<dbReference type="Pfam" id="PF14397">
    <property type="entry name" value="ATPgrasp_ST"/>
    <property type="match status" value="1"/>
</dbReference>
<keyword evidence="3" id="KW-1185">Reference proteome</keyword>
<sequence>MKSNSLTKLVRESLDRGVVGMNFRNRHLVDRLNPRAEISVARDKSATKDRLIPLGIPTARTIALIKHSKEIPGVLEMLSSLRGGFVVKPSKSAQGRGILLCRSLNEDTLTKTSGEQLDWRDLIFHFHRILHGEYSFGRPDDMILIEELLETDSDWIMPDLPGAPDLRIKVCQGKVMMGMVRLPTSASDGRANLHCGAAGTGIDLDKGITTGGILDNRPCDFHPDNGLPLAGHVIADFPQCIELAQRCASAFKLGYIGIDLMRDKRYGPVVLEVNARPGLALQTANRKGFLNDL</sequence>
<proteinExistence type="predicted"/>
<reference evidence="2 3" key="1">
    <citation type="submission" date="2020-02" db="EMBL/GenBank/DDBJ databases">
        <title>Albibacoteraceae fam. nov., the first described family within the subdivision 4 Verrucomicrobia.</title>
        <authorList>
            <person name="Xi F."/>
        </authorList>
    </citation>
    <scope>NUCLEOTIDE SEQUENCE [LARGE SCALE GENOMIC DNA]</scope>
    <source>
        <strain evidence="2 3">CK1056</strain>
    </source>
</reference>
<dbReference type="GO" id="GO:0018169">
    <property type="term" value="F:ribosomal S6-glutamic acid ligase activity"/>
    <property type="evidence" value="ECO:0007669"/>
    <property type="project" value="TreeGrafter"/>
</dbReference>
<dbReference type="EMBL" id="JAAGNX010000003">
    <property type="protein sequence ID" value="NDV63162.1"/>
    <property type="molecule type" value="Genomic_DNA"/>
</dbReference>
<gene>
    <name evidence="2" type="ORF">G0Q06_11920</name>
</gene>